<dbReference type="CDD" id="cd07012">
    <property type="entry name" value="PBP2_Bug_TTT"/>
    <property type="match status" value="1"/>
</dbReference>
<dbReference type="InterPro" id="IPR042100">
    <property type="entry name" value="Bug_dom1"/>
</dbReference>
<sequence>MMKKAIYSLALPALLACSSTQAAEQASGHSITLVVPHAAGTGVDGVARGFAPALEKALGTAIVVENRAGANGAIGSMAVARAAPDGHTLMLNANPPFITYPLTQKKPLYNPLRDFTPIARVGTVPMVLVVSASSGIKNFAQFEEYIKNHPDIANYASPGSGSAGYLAMERLKTSQGIKIVEVLYKSTPQSLIDVSAGNVLAAFASVPAAIPLLQAGKLRPLAVGSAVRVAQLPEVPTLIEATGQKDFLAVVWYGFFAPAKLPAPTLAKLYAATKQAFGAPSTQQAMANLSIVPELQSPQAFRQTYEQDVSNAQKIMKATYH</sequence>
<feature type="signal peptide" evidence="2">
    <location>
        <begin position="1"/>
        <end position="22"/>
    </location>
</feature>
<keyword evidence="2" id="KW-0732">Signal</keyword>
<dbReference type="SUPFAM" id="SSF53850">
    <property type="entry name" value="Periplasmic binding protein-like II"/>
    <property type="match status" value="1"/>
</dbReference>
<reference evidence="4" key="1">
    <citation type="submission" date="2017-06" db="EMBL/GenBank/DDBJ databases">
        <title>Herbaspirillum phytohormonus sp. nov., isolated from the root nodule of Robinia pseudoacacia in lead-zinc mine.</title>
        <authorList>
            <person name="Fan M."/>
            <person name="Lin Y."/>
        </authorList>
    </citation>
    <scope>NUCLEOTIDE SEQUENCE [LARGE SCALE GENOMIC DNA]</scope>
    <source>
        <strain evidence="4">SC-089</strain>
    </source>
</reference>
<organism evidence="3 4">
    <name type="scientific">Candidimonas nitroreducens</name>
    <dbReference type="NCBI Taxonomy" id="683354"/>
    <lineage>
        <taxon>Bacteria</taxon>
        <taxon>Pseudomonadati</taxon>
        <taxon>Pseudomonadota</taxon>
        <taxon>Betaproteobacteria</taxon>
        <taxon>Burkholderiales</taxon>
        <taxon>Alcaligenaceae</taxon>
        <taxon>Candidimonas</taxon>
    </lineage>
</organism>
<dbReference type="PROSITE" id="PS51257">
    <property type="entry name" value="PROKAR_LIPOPROTEIN"/>
    <property type="match status" value="1"/>
</dbReference>
<evidence type="ECO:0008006" key="5">
    <source>
        <dbReference type="Google" id="ProtNLM"/>
    </source>
</evidence>
<comment type="similarity">
    <text evidence="1">Belongs to the UPF0065 (bug) family.</text>
</comment>
<protein>
    <recommendedName>
        <fullName evidence="5">ABC transporter substrate-binding protein</fullName>
    </recommendedName>
</protein>
<dbReference type="EMBL" id="NJIH01000001">
    <property type="protein sequence ID" value="OWT66351.1"/>
    <property type="molecule type" value="Genomic_DNA"/>
</dbReference>
<dbReference type="Proteomes" id="UP000214603">
    <property type="component" value="Unassembled WGS sequence"/>
</dbReference>
<name>A0A225N3B3_9BURK</name>
<dbReference type="AlphaFoldDB" id="A0A225N3B3"/>
<proteinExistence type="inferred from homology"/>
<comment type="caution">
    <text evidence="3">The sequence shown here is derived from an EMBL/GenBank/DDBJ whole genome shotgun (WGS) entry which is preliminary data.</text>
</comment>
<accession>A0A225N3B3</accession>
<feature type="chain" id="PRO_5012307762" description="ABC transporter substrate-binding protein" evidence="2">
    <location>
        <begin position="23"/>
        <end position="321"/>
    </location>
</feature>
<evidence type="ECO:0000256" key="1">
    <source>
        <dbReference type="ARBA" id="ARBA00006987"/>
    </source>
</evidence>
<evidence type="ECO:0000256" key="2">
    <source>
        <dbReference type="SAM" id="SignalP"/>
    </source>
</evidence>
<dbReference type="PANTHER" id="PTHR42928:SF5">
    <property type="entry name" value="BLR1237 PROTEIN"/>
    <property type="match status" value="1"/>
</dbReference>
<keyword evidence="4" id="KW-1185">Reference proteome</keyword>
<evidence type="ECO:0000313" key="4">
    <source>
        <dbReference type="Proteomes" id="UP000214603"/>
    </source>
</evidence>
<dbReference type="PIRSF" id="PIRSF017082">
    <property type="entry name" value="YflP"/>
    <property type="match status" value="1"/>
</dbReference>
<dbReference type="InterPro" id="IPR005064">
    <property type="entry name" value="BUG"/>
</dbReference>
<gene>
    <name evidence="3" type="ORF">CEY11_01040</name>
</gene>
<dbReference type="Pfam" id="PF03401">
    <property type="entry name" value="TctC"/>
    <property type="match status" value="1"/>
</dbReference>
<dbReference type="Gene3D" id="3.40.190.10">
    <property type="entry name" value="Periplasmic binding protein-like II"/>
    <property type="match status" value="1"/>
</dbReference>
<dbReference type="Gene3D" id="3.40.190.150">
    <property type="entry name" value="Bordetella uptake gene, domain 1"/>
    <property type="match status" value="1"/>
</dbReference>
<evidence type="ECO:0000313" key="3">
    <source>
        <dbReference type="EMBL" id="OWT66351.1"/>
    </source>
</evidence>
<dbReference type="PANTHER" id="PTHR42928">
    <property type="entry name" value="TRICARBOXYLATE-BINDING PROTEIN"/>
    <property type="match status" value="1"/>
</dbReference>